<dbReference type="RefSeq" id="WP_092349351.1">
    <property type="nucleotide sequence ID" value="NZ_CZVW01000008.1"/>
</dbReference>
<dbReference type="Gene3D" id="2.40.160.60">
    <property type="entry name" value="Outer membrane protein transport protein (OMPP1/FadL/TodX)"/>
    <property type="match status" value="1"/>
</dbReference>
<dbReference type="Proteomes" id="UP000199197">
    <property type="component" value="Unassembled WGS sequence"/>
</dbReference>
<evidence type="ECO:0008006" key="3">
    <source>
        <dbReference type="Google" id="ProtNLM"/>
    </source>
</evidence>
<evidence type="ECO:0000313" key="2">
    <source>
        <dbReference type="Proteomes" id="UP000199197"/>
    </source>
</evidence>
<organism evidence="1 2">
    <name type="scientific">Candidatus Chryseopegocella kryptomonas</name>
    <dbReference type="NCBI Taxonomy" id="1633643"/>
    <lineage>
        <taxon>Bacteria</taxon>
        <taxon>Pseudomonadati</taxon>
        <taxon>Candidatus Kryptoniota</taxon>
        <taxon>Candidatus Chryseopegocella</taxon>
    </lineage>
</organism>
<dbReference type="EMBL" id="CZVW01000008">
    <property type="protein sequence ID" value="CUT01058.1"/>
    <property type="molecule type" value="Genomic_DNA"/>
</dbReference>
<name>A0A0P1MY23_9BACT</name>
<proteinExistence type="predicted"/>
<keyword evidence="2" id="KW-1185">Reference proteome</keyword>
<dbReference type="AlphaFoldDB" id="A0A0P1MY23"/>
<protein>
    <recommendedName>
        <fullName evidence="3">PorV/PorQ family protein</fullName>
    </recommendedName>
</protein>
<reference evidence="2" key="1">
    <citation type="submission" date="2015-11" db="EMBL/GenBank/DDBJ databases">
        <authorList>
            <person name="Varghese N."/>
        </authorList>
    </citation>
    <scope>NUCLEOTIDE SEQUENCE [LARGE SCALE GENOMIC DNA]</scope>
    <source>
        <strain evidence="2">JGI-23</strain>
    </source>
</reference>
<accession>A0A0P1MY23</accession>
<sequence>MLRVITILLLLVNLLYAGGKTGFGFLNIGVDARVIALGDAGVALQNGVQSIYYNPSAISSLTKPEIVFTYKNWLVDGKIIHSSFGIPWKFINIGFSLTSFTISNIEIRNRPGKPEGTFAFRNFAFAFTISPSVKSPLKFGLTTKYIFEKIFIDEVWNLAFDLGLAYKIEHSKIEINTGASIKNLGRGKTFRQSKTYLPTTGALGAAISYAPFNSSEIKLLLCTEFRHRFVENLNSSGFGLGVDLGMFSIYSGYEFGGQFKSVGFGFGINLNRFSLNYAFSPLELDLPNSHTFTIEFKL</sequence>
<evidence type="ECO:0000313" key="1">
    <source>
        <dbReference type="EMBL" id="CUT01058.1"/>
    </source>
</evidence>
<dbReference type="OrthoDB" id="9793289at2"/>
<gene>
    <name evidence="1" type="ORF">JGI23_00975</name>
</gene>
<dbReference type="NCBIfam" id="NF033709">
    <property type="entry name" value="PorV_fam"/>
    <property type="match status" value="1"/>
</dbReference>